<evidence type="ECO:0000259" key="3">
    <source>
        <dbReference type="Pfam" id="PF00437"/>
    </source>
</evidence>
<dbReference type="InterPro" id="IPR027417">
    <property type="entry name" value="P-loop_NTPase"/>
</dbReference>
<dbReference type="Gene3D" id="3.30.450.380">
    <property type="match status" value="1"/>
</dbReference>
<dbReference type="FunFam" id="3.40.50.300:FF:000521">
    <property type="entry name" value="Type II secretion system protein E"/>
    <property type="match status" value="1"/>
</dbReference>
<feature type="region of interest" description="Disordered" evidence="2">
    <location>
        <begin position="1"/>
        <end position="39"/>
    </location>
</feature>
<dbReference type="RefSeq" id="WP_143188061.1">
    <property type="nucleotide sequence ID" value="NZ_FRBC01000003.1"/>
</dbReference>
<accession>A0A1M6S3S9</accession>
<name>A0A1M6S3S9_SELRU</name>
<dbReference type="Proteomes" id="UP000184263">
    <property type="component" value="Unassembled WGS sequence"/>
</dbReference>
<dbReference type="InterPro" id="IPR050921">
    <property type="entry name" value="T4SS_GSP_E_ATPase"/>
</dbReference>
<evidence type="ECO:0000256" key="2">
    <source>
        <dbReference type="SAM" id="MobiDB-lite"/>
    </source>
</evidence>
<protein>
    <submittedName>
        <fullName evidence="4">Pilus assembly protein CpaF</fullName>
    </submittedName>
</protein>
<dbReference type="CDD" id="cd01130">
    <property type="entry name" value="VirB11-like_ATPase"/>
    <property type="match status" value="1"/>
</dbReference>
<feature type="domain" description="Bacterial type II secretion system protein E" evidence="3">
    <location>
        <begin position="141"/>
        <end position="417"/>
    </location>
</feature>
<reference evidence="4 5" key="1">
    <citation type="submission" date="2016-11" db="EMBL/GenBank/DDBJ databases">
        <authorList>
            <person name="Jaros S."/>
            <person name="Januszkiewicz K."/>
            <person name="Wedrychowicz H."/>
        </authorList>
    </citation>
    <scope>NUCLEOTIDE SEQUENCE [LARGE SCALE GENOMIC DNA]</scope>
    <source>
        <strain evidence="4 5">HD4</strain>
    </source>
</reference>
<sequence>MSLLKRLGRTKEDAFKEVGSQRKTVPSAAPKQEESHTQTYSRLLDNNENVQPQAASAFAGRRSAMVQIDQIQELRLAIHRRIVDEMTVAEQQLIAQGKEAREQIKNLISAYFEREMATNTYGLSRAERMVLVDDICDELLGLGPLEPLLKDPTITEIMINGPKDVFVEREGKLLLSDTRFYDEAHLMNIIERILAPLGRRVDESSPLVDARLSDGSRVNIIIPPLSLIGPTVTIRKFSQQALSVENLVGFGSMSEPMAVFLEACVKARLNILVAGGTGSGKTTTLNILSSFIPARERIVTIEDAAELRLQQRHVVTLESRPANIEGTGAVTIRDLVRNALRMRPDRIIVGEVRSGEALDMLQAMNTGHDGSLTTAHANSPRDVLSRLETMTLMAGMELPVRAVRNQIASAINIIIQQSRLQDGSRKITHITEVQGMEGDTIILQELFRYVQDYIDNEGKSVGHFEATGLQPACMDKFRIHGVELPKDIFNKN</sequence>
<evidence type="ECO:0000256" key="1">
    <source>
        <dbReference type="ARBA" id="ARBA00006611"/>
    </source>
</evidence>
<evidence type="ECO:0000313" key="4">
    <source>
        <dbReference type="EMBL" id="SHK39403.1"/>
    </source>
</evidence>
<dbReference type="OrthoDB" id="9810761at2"/>
<gene>
    <name evidence="4" type="ORF">SAMN05216582_10398</name>
</gene>
<dbReference type="GO" id="GO:0016887">
    <property type="term" value="F:ATP hydrolysis activity"/>
    <property type="evidence" value="ECO:0007669"/>
    <property type="project" value="InterPro"/>
</dbReference>
<feature type="compositionally biased region" description="Basic and acidic residues" evidence="2">
    <location>
        <begin position="9"/>
        <end position="20"/>
    </location>
</feature>
<evidence type="ECO:0000313" key="5">
    <source>
        <dbReference type="Proteomes" id="UP000184263"/>
    </source>
</evidence>
<comment type="similarity">
    <text evidence="1">Belongs to the GSP E family.</text>
</comment>
<dbReference type="Pfam" id="PF00437">
    <property type="entry name" value="T2SSE"/>
    <property type="match status" value="1"/>
</dbReference>
<dbReference type="PANTHER" id="PTHR30486">
    <property type="entry name" value="TWITCHING MOTILITY PROTEIN PILT"/>
    <property type="match status" value="1"/>
</dbReference>
<dbReference type="PANTHER" id="PTHR30486:SF15">
    <property type="entry name" value="TYPE II_IV SECRETION SYSTEM ATPASE"/>
    <property type="match status" value="1"/>
</dbReference>
<proteinExistence type="inferred from homology"/>
<dbReference type="Gene3D" id="3.40.50.300">
    <property type="entry name" value="P-loop containing nucleotide triphosphate hydrolases"/>
    <property type="match status" value="1"/>
</dbReference>
<dbReference type="SUPFAM" id="SSF52540">
    <property type="entry name" value="P-loop containing nucleoside triphosphate hydrolases"/>
    <property type="match status" value="1"/>
</dbReference>
<organism evidence="4 5">
    <name type="scientific">Selenomonas ruminantium</name>
    <dbReference type="NCBI Taxonomy" id="971"/>
    <lineage>
        <taxon>Bacteria</taxon>
        <taxon>Bacillati</taxon>
        <taxon>Bacillota</taxon>
        <taxon>Negativicutes</taxon>
        <taxon>Selenomonadales</taxon>
        <taxon>Selenomonadaceae</taxon>
        <taxon>Selenomonas</taxon>
    </lineage>
</organism>
<dbReference type="AlphaFoldDB" id="A0A1M6S3S9"/>
<dbReference type="InterPro" id="IPR001482">
    <property type="entry name" value="T2SS/T4SS_dom"/>
</dbReference>
<dbReference type="EMBL" id="FRBC01000003">
    <property type="protein sequence ID" value="SHK39403.1"/>
    <property type="molecule type" value="Genomic_DNA"/>
</dbReference>